<evidence type="ECO:0000259" key="17">
    <source>
        <dbReference type="PROSITE" id="PS51975"/>
    </source>
</evidence>
<protein>
    <recommendedName>
        <fullName evidence="7 14">Ribonuclease HII</fullName>
        <shortName evidence="14">RNase HII</shortName>
        <ecNumber evidence="6 14">3.1.26.4</ecNumber>
    </recommendedName>
</protein>
<keyword evidence="10 14" id="KW-0479">Metal-binding</keyword>
<evidence type="ECO:0000256" key="14">
    <source>
        <dbReference type="HAMAP-Rule" id="MF_00052"/>
    </source>
</evidence>
<dbReference type="STRING" id="883112.HMPREF9707_00548"/>
<comment type="catalytic activity">
    <reaction evidence="1 14 15 16">
        <text>Endonucleolytic cleavage to 5'-phosphomonoester.</text>
        <dbReference type="EC" id="3.1.26.4"/>
    </reaction>
</comment>
<gene>
    <name evidence="14" type="primary">rnhB</name>
    <name evidence="18" type="ORF">HMPREF9707_00548</name>
</gene>
<evidence type="ECO:0000256" key="7">
    <source>
        <dbReference type="ARBA" id="ARBA00019179"/>
    </source>
</evidence>
<evidence type="ECO:0000256" key="6">
    <source>
        <dbReference type="ARBA" id="ARBA00012180"/>
    </source>
</evidence>
<evidence type="ECO:0000313" key="19">
    <source>
        <dbReference type="Proteomes" id="UP000005147"/>
    </source>
</evidence>
<keyword evidence="8 14" id="KW-0963">Cytoplasm</keyword>
<evidence type="ECO:0000256" key="3">
    <source>
        <dbReference type="ARBA" id="ARBA00004065"/>
    </source>
</evidence>
<organism evidence="18 19">
    <name type="scientific">Falseniella ignava CCUG 37419</name>
    <dbReference type="NCBI Taxonomy" id="883112"/>
    <lineage>
        <taxon>Bacteria</taxon>
        <taxon>Bacillati</taxon>
        <taxon>Bacillota</taxon>
        <taxon>Bacilli</taxon>
        <taxon>Lactobacillales</taxon>
        <taxon>Aerococcaceae</taxon>
        <taxon>Falseniella</taxon>
    </lineage>
</organism>
<dbReference type="PANTHER" id="PTHR10954">
    <property type="entry name" value="RIBONUCLEASE H2 SUBUNIT A"/>
    <property type="match status" value="1"/>
</dbReference>
<dbReference type="GO" id="GO:0030145">
    <property type="term" value="F:manganese ion binding"/>
    <property type="evidence" value="ECO:0007669"/>
    <property type="project" value="UniProtKB-UniRule"/>
</dbReference>
<dbReference type="InterPro" id="IPR022898">
    <property type="entry name" value="RNase_HII"/>
</dbReference>
<dbReference type="eggNOG" id="COG0164">
    <property type="taxonomic scope" value="Bacteria"/>
</dbReference>
<keyword evidence="13 14" id="KW-0464">Manganese</keyword>
<comment type="similarity">
    <text evidence="5 14 16">Belongs to the RNase HII family.</text>
</comment>
<dbReference type="HAMAP" id="MF_00052_B">
    <property type="entry name" value="RNase_HII_B"/>
    <property type="match status" value="1"/>
</dbReference>
<feature type="binding site" evidence="14 15">
    <location>
        <position position="173"/>
    </location>
    <ligand>
        <name>a divalent metal cation</name>
        <dbReference type="ChEBI" id="CHEBI:60240"/>
    </ligand>
</feature>
<dbReference type="Gene3D" id="3.30.420.10">
    <property type="entry name" value="Ribonuclease H-like superfamily/Ribonuclease H"/>
    <property type="match status" value="1"/>
</dbReference>
<evidence type="ECO:0000256" key="8">
    <source>
        <dbReference type="ARBA" id="ARBA00022490"/>
    </source>
</evidence>
<dbReference type="AlphaFoldDB" id="K1MMK2"/>
<feature type="domain" description="RNase H type-2" evidence="17">
    <location>
        <begin position="72"/>
        <end position="264"/>
    </location>
</feature>
<sequence>MENNLSIAEIKARIGAEIFTEAEWEAWQADSRKGVQQLIQRRKRLLEKRQAKLEAFEARLTYERQLHQAGYSLIAGVDEVGRGPIAGPVVAAAVILPMDLSAKEWIEINDSKTLSFAQREQYAQFIQSEALAYQIVEVSNKQIDQLNILNATKLAMQQALAELTPKPDYALIDAVTVPNLTIPQQAIIKGDQRSLSIAAASIIAKVHRDHWMMQLAERYPEFQFEQNMGYGTAAHIEALHHYGVTPYHRQSFAPVPSIQKRYTENKHNYTN</sequence>
<dbReference type="RefSeq" id="WP_006701211.1">
    <property type="nucleotide sequence ID" value="NZ_JH932300.1"/>
</dbReference>
<evidence type="ECO:0000256" key="9">
    <source>
        <dbReference type="ARBA" id="ARBA00022722"/>
    </source>
</evidence>
<evidence type="ECO:0000256" key="12">
    <source>
        <dbReference type="ARBA" id="ARBA00022801"/>
    </source>
</evidence>
<keyword evidence="9 14" id="KW-0540">Nuclease</keyword>
<evidence type="ECO:0000256" key="5">
    <source>
        <dbReference type="ARBA" id="ARBA00007383"/>
    </source>
</evidence>
<dbReference type="Pfam" id="PF01351">
    <property type="entry name" value="RNase_HII"/>
    <property type="match status" value="1"/>
</dbReference>
<dbReference type="SUPFAM" id="SSF53098">
    <property type="entry name" value="Ribonuclease H-like"/>
    <property type="match status" value="1"/>
</dbReference>
<dbReference type="Proteomes" id="UP000005147">
    <property type="component" value="Unassembled WGS sequence"/>
</dbReference>
<dbReference type="InterPro" id="IPR012337">
    <property type="entry name" value="RNaseH-like_sf"/>
</dbReference>
<proteinExistence type="inferred from homology"/>
<evidence type="ECO:0000313" key="18">
    <source>
        <dbReference type="EMBL" id="EKB57344.1"/>
    </source>
</evidence>
<dbReference type="NCBIfam" id="NF000594">
    <property type="entry name" value="PRK00015.1-1"/>
    <property type="match status" value="1"/>
</dbReference>
<feature type="binding site" evidence="14 15">
    <location>
        <position position="78"/>
    </location>
    <ligand>
        <name>a divalent metal cation</name>
        <dbReference type="ChEBI" id="CHEBI:60240"/>
    </ligand>
</feature>
<evidence type="ECO:0000256" key="16">
    <source>
        <dbReference type="RuleBase" id="RU003515"/>
    </source>
</evidence>
<reference evidence="18 19" key="1">
    <citation type="submission" date="2012-07" db="EMBL/GenBank/DDBJ databases">
        <title>The Genome Sequence of Facklamia ignava CCUG 37419.</title>
        <authorList>
            <consortium name="The Broad Institute Genome Sequencing Platform"/>
            <person name="Earl A."/>
            <person name="Ward D."/>
            <person name="Feldgarden M."/>
            <person name="Gevers D."/>
            <person name="Huys G."/>
            <person name="Walker B."/>
            <person name="Young S.K."/>
            <person name="Zeng Q."/>
            <person name="Gargeya S."/>
            <person name="Fitzgerald M."/>
            <person name="Haas B."/>
            <person name="Abouelleil A."/>
            <person name="Alvarado L."/>
            <person name="Arachchi H.M."/>
            <person name="Berlin A.M."/>
            <person name="Chapman S.B."/>
            <person name="Goldberg J."/>
            <person name="Griggs A."/>
            <person name="Gujja S."/>
            <person name="Hansen M."/>
            <person name="Howarth C."/>
            <person name="Imamovic A."/>
            <person name="Larimer J."/>
            <person name="McCowen C."/>
            <person name="Montmayeur A."/>
            <person name="Murphy C."/>
            <person name="Neiman D."/>
            <person name="Pearson M."/>
            <person name="Priest M."/>
            <person name="Roberts A."/>
            <person name="Saif S."/>
            <person name="Shea T."/>
            <person name="Sisk P."/>
            <person name="Sykes S."/>
            <person name="Wortman J."/>
            <person name="Nusbaum C."/>
            <person name="Birren B."/>
        </authorList>
    </citation>
    <scope>NUCLEOTIDE SEQUENCE [LARGE SCALE GENOMIC DNA]</scope>
    <source>
        <strain evidence="18 19">CCUG 37419</strain>
    </source>
</reference>
<dbReference type="HOGENOM" id="CLU_036532_2_1_9"/>
<comment type="function">
    <text evidence="3 14 16">Endonuclease that specifically degrades the RNA of RNA-DNA hybrids.</text>
</comment>
<evidence type="ECO:0000256" key="10">
    <source>
        <dbReference type="ARBA" id="ARBA00022723"/>
    </source>
</evidence>
<dbReference type="EMBL" id="AGZE01000015">
    <property type="protein sequence ID" value="EKB57344.1"/>
    <property type="molecule type" value="Genomic_DNA"/>
</dbReference>
<keyword evidence="12 14" id="KW-0378">Hydrolase</keyword>
<dbReference type="GO" id="GO:0032299">
    <property type="term" value="C:ribonuclease H2 complex"/>
    <property type="evidence" value="ECO:0007669"/>
    <property type="project" value="TreeGrafter"/>
</dbReference>
<evidence type="ECO:0000256" key="1">
    <source>
        <dbReference type="ARBA" id="ARBA00000077"/>
    </source>
</evidence>
<comment type="cofactor">
    <cofactor evidence="14 15">
        <name>Mn(2+)</name>
        <dbReference type="ChEBI" id="CHEBI:29035"/>
    </cofactor>
    <cofactor evidence="14 15">
        <name>Mg(2+)</name>
        <dbReference type="ChEBI" id="CHEBI:18420"/>
    </cofactor>
    <text evidence="14 15">Manganese or magnesium. Binds 1 divalent metal ion per monomer in the absence of substrate. May bind a second metal ion after substrate binding.</text>
</comment>
<dbReference type="GO" id="GO:0005737">
    <property type="term" value="C:cytoplasm"/>
    <property type="evidence" value="ECO:0007669"/>
    <property type="project" value="UniProtKB-SubCell"/>
</dbReference>
<comment type="cofactor">
    <cofactor evidence="2">
        <name>Mg(2+)</name>
        <dbReference type="ChEBI" id="CHEBI:18420"/>
    </cofactor>
</comment>
<accession>K1MMK2</accession>
<dbReference type="GO" id="GO:0004523">
    <property type="term" value="F:RNA-DNA hybrid ribonuclease activity"/>
    <property type="evidence" value="ECO:0007669"/>
    <property type="project" value="UniProtKB-UniRule"/>
</dbReference>
<dbReference type="GO" id="GO:0003723">
    <property type="term" value="F:RNA binding"/>
    <property type="evidence" value="ECO:0007669"/>
    <property type="project" value="UniProtKB-UniRule"/>
</dbReference>
<comment type="caution">
    <text evidence="18">The sequence shown here is derived from an EMBL/GenBank/DDBJ whole genome shotgun (WGS) entry which is preliminary data.</text>
</comment>
<dbReference type="InterPro" id="IPR024567">
    <property type="entry name" value="RNase_HII/HIII_dom"/>
</dbReference>
<keyword evidence="11 14" id="KW-0255">Endonuclease</keyword>
<evidence type="ECO:0000256" key="11">
    <source>
        <dbReference type="ARBA" id="ARBA00022759"/>
    </source>
</evidence>
<dbReference type="GO" id="GO:0006298">
    <property type="term" value="P:mismatch repair"/>
    <property type="evidence" value="ECO:0007669"/>
    <property type="project" value="TreeGrafter"/>
</dbReference>
<dbReference type="PATRIC" id="fig|883112.3.peg.548"/>
<evidence type="ECO:0000256" key="4">
    <source>
        <dbReference type="ARBA" id="ARBA00004496"/>
    </source>
</evidence>
<dbReference type="GO" id="GO:0043137">
    <property type="term" value="P:DNA replication, removal of RNA primer"/>
    <property type="evidence" value="ECO:0007669"/>
    <property type="project" value="TreeGrafter"/>
</dbReference>
<dbReference type="PANTHER" id="PTHR10954:SF18">
    <property type="entry name" value="RIBONUCLEASE HII"/>
    <property type="match status" value="1"/>
</dbReference>
<dbReference type="NCBIfam" id="NF000595">
    <property type="entry name" value="PRK00015.1-3"/>
    <property type="match status" value="1"/>
</dbReference>
<dbReference type="FunFam" id="3.30.420.10:FF:000006">
    <property type="entry name" value="Ribonuclease HII"/>
    <property type="match status" value="1"/>
</dbReference>
<dbReference type="EC" id="3.1.26.4" evidence="6 14"/>
<evidence type="ECO:0000256" key="15">
    <source>
        <dbReference type="PROSITE-ProRule" id="PRU01319"/>
    </source>
</evidence>
<evidence type="ECO:0000256" key="2">
    <source>
        <dbReference type="ARBA" id="ARBA00001946"/>
    </source>
</evidence>
<keyword evidence="19" id="KW-1185">Reference proteome</keyword>
<name>K1MMK2_9LACT</name>
<dbReference type="CDD" id="cd07182">
    <property type="entry name" value="RNase_HII_bacteria_HII_like"/>
    <property type="match status" value="1"/>
</dbReference>
<dbReference type="InterPro" id="IPR001352">
    <property type="entry name" value="RNase_HII/HIII"/>
</dbReference>
<evidence type="ECO:0000256" key="13">
    <source>
        <dbReference type="ARBA" id="ARBA00023211"/>
    </source>
</evidence>
<dbReference type="InterPro" id="IPR036397">
    <property type="entry name" value="RNaseH_sf"/>
</dbReference>
<feature type="binding site" evidence="14 15">
    <location>
        <position position="79"/>
    </location>
    <ligand>
        <name>a divalent metal cation</name>
        <dbReference type="ChEBI" id="CHEBI:60240"/>
    </ligand>
</feature>
<dbReference type="PROSITE" id="PS51975">
    <property type="entry name" value="RNASE_H_2"/>
    <property type="match status" value="1"/>
</dbReference>
<comment type="subcellular location">
    <subcellularLocation>
        <location evidence="4 14">Cytoplasm</location>
    </subcellularLocation>
</comment>